<feature type="transmembrane region" description="Helical" evidence="6">
    <location>
        <begin position="188"/>
        <end position="210"/>
    </location>
</feature>
<dbReference type="Proteomes" id="UP000523000">
    <property type="component" value="Unassembled WGS sequence"/>
</dbReference>
<dbReference type="AlphaFoldDB" id="A0A839QEC5"/>
<comment type="subcellular location">
    <subcellularLocation>
        <location evidence="1">Membrane</location>
        <topology evidence="1">Multi-pass membrane protein</topology>
    </subcellularLocation>
</comment>
<proteinExistence type="inferred from homology"/>
<evidence type="ECO:0000313" key="7">
    <source>
        <dbReference type="EMBL" id="MBB2994608.1"/>
    </source>
</evidence>
<keyword evidence="5 6" id="KW-0472">Membrane</keyword>
<keyword evidence="4 6" id="KW-1133">Transmembrane helix</keyword>
<evidence type="ECO:0000256" key="4">
    <source>
        <dbReference type="ARBA" id="ARBA00022989"/>
    </source>
</evidence>
<dbReference type="Gene3D" id="1.20.1260.100">
    <property type="entry name" value="TspO/MBR protein"/>
    <property type="match status" value="1"/>
</dbReference>
<dbReference type="EMBL" id="JACHVS010000001">
    <property type="protein sequence ID" value="MBB2994608.1"/>
    <property type="molecule type" value="Genomic_DNA"/>
</dbReference>
<evidence type="ECO:0000256" key="3">
    <source>
        <dbReference type="ARBA" id="ARBA00022692"/>
    </source>
</evidence>
<dbReference type="InterPro" id="IPR038330">
    <property type="entry name" value="TspO/MBR-related_sf"/>
</dbReference>
<feature type="transmembrane region" description="Helical" evidence="6">
    <location>
        <begin position="12"/>
        <end position="35"/>
    </location>
</feature>
<feature type="transmembrane region" description="Helical" evidence="6">
    <location>
        <begin position="102"/>
        <end position="135"/>
    </location>
</feature>
<name>A0A839QEC5_9MICC</name>
<evidence type="ECO:0000256" key="1">
    <source>
        <dbReference type="ARBA" id="ARBA00004141"/>
    </source>
</evidence>
<reference evidence="7 8" key="1">
    <citation type="submission" date="2020-08" db="EMBL/GenBank/DDBJ databases">
        <title>Sequencing the genomes of 1000 actinobacteria strains.</title>
        <authorList>
            <person name="Klenk H.-P."/>
        </authorList>
    </citation>
    <scope>NUCLEOTIDE SEQUENCE [LARGE SCALE GENOMIC DNA]</scope>
    <source>
        <strain evidence="7 8">DSM 22826</strain>
    </source>
</reference>
<evidence type="ECO:0008006" key="9">
    <source>
        <dbReference type="Google" id="ProtNLM"/>
    </source>
</evidence>
<sequence>MTNDLSRRRTRTTALVVLVLVALSIVTAFVGSGALGGTPIQDAVDGWLSADGTPLAPGTGAFSIWSVIYLGLSVLAVLQLLPSRLDSERYARTRTWIAASALLNAAWIWTVQGGFLALSLVVIVILLAVLGRTIALLNRDRPAGLVDAVFLDGTMGLYLGWVAVATVANVSALLASHGFKAFGLPTDLAAGLVLGVAALIGVATAVGTGGRWTPSLALSWGLAWIGVGRLDGGLVSTPIAITAFCAAGVVLLATAAVRMLGRHPGASTSRTEAASGVLR</sequence>
<evidence type="ECO:0000256" key="6">
    <source>
        <dbReference type="SAM" id="Phobius"/>
    </source>
</evidence>
<keyword evidence="8" id="KW-1185">Reference proteome</keyword>
<feature type="transmembrane region" description="Helical" evidence="6">
    <location>
        <begin position="55"/>
        <end position="81"/>
    </location>
</feature>
<gene>
    <name evidence="7" type="ORF">E9229_000799</name>
</gene>
<protein>
    <recommendedName>
        <fullName evidence="9">Tryptophan-rich sensory protein</fullName>
    </recommendedName>
</protein>
<evidence type="ECO:0000256" key="2">
    <source>
        <dbReference type="ARBA" id="ARBA00007524"/>
    </source>
</evidence>
<organism evidence="7 8">
    <name type="scientific">Paeniglutamicibacter cryotolerans</name>
    <dbReference type="NCBI Taxonomy" id="670079"/>
    <lineage>
        <taxon>Bacteria</taxon>
        <taxon>Bacillati</taxon>
        <taxon>Actinomycetota</taxon>
        <taxon>Actinomycetes</taxon>
        <taxon>Micrococcales</taxon>
        <taxon>Micrococcaceae</taxon>
        <taxon>Paeniglutamicibacter</taxon>
    </lineage>
</organism>
<dbReference type="RefSeq" id="WP_183509966.1">
    <property type="nucleotide sequence ID" value="NZ_BAABGK010000023.1"/>
</dbReference>
<dbReference type="GO" id="GO:0016020">
    <property type="term" value="C:membrane"/>
    <property type="evidence" value="ECO:0007669"/>
    <property type="project" value="UniProtKB-SubCell"/>
</dbReference>
<dbReference type="InterPro" id="IPR004307">
    <property type="entry name" value="TspO_MBR"/>
</dbReference>
<comment type="caution">
    <text evidence="7">The sequence shown here is derived from an EMBL/GenBank/DDBJ whole genome shotgun (WGS) entry which is preliminary data.</text>
</comment>
<comment type="similarity">
    <text evidence="2">Belongs to the TspO/BZRP family.</text>
</comment>
<evidence type="ECO:0000313" key="8">
    <source>
        <dbReference type="Proteomes" id="UP000523000"/>
    </source>
</evidence>
<evidence type="ECO:0000256" key="5">
    <source>
        <dbReference type="ARBA" id="ARBA00023136"/>
    </source>
</evidence>
<feature type="transmembrane region" description="Helical" evidence="6">
    <location>
        <begin position="239"/>
        <end position="260"/>
    </location>
</feature>
<accession>A0A839QEC5</accession>
<feature type="transmembrane region" description="Helical" evidence="6">
    <location>
        <begin position="155"/>
        <end position="176"/>
    </location>
</feature>
<dbReference type="Pfam" id="PF03073">
    <property type="entry name" value="TspO_MBR"/>
    <property type="match status" value="1"/>
</dbReference>
<keyword evidence="3 6" id="KW-0812">Transmembrane</keyword>